<dbReference type="GO" id="GO:0005524">
    <property type="term" value="F:ATP binding"/>
    <property type="evidence" value="ECO:0007669"/>
    <property type="project" value="InterPro"/>
</dbReference>
<comment type="caution">
    <text evidence="9">The sequence shown here is derived from an EMBL/GenBank/DDBJ whole genome shotgun (WGS) entry which is preliminary data.</text>
</comment>
<dbReference type="InterPro" id="IPR027417">
    <property type="entry name" value="P-loop_NTPase"/>
</dbReference>
<evidence type="ECO:0000256" key="3">
    <source>
        <dbReference type="ARBA" id="ARBA00022475"/>
    </source>
</evidence>
<proteinExistence type="predicted"/>
<evidence type="ECO:0000256" key="7">
    <source>
        <dbReference type="ARBA" id="ARBA00023136"/>
    </source>
</evidence>
<dbReference type="InterPro" id="IPR003593">
    <property type="entry name" value="AAA+_ATPase"/>
</dbReference>
<keyword evidence="3" id="KW-1003">Cell membrane</keyword>
<keyword evidence="6" id="KW-0406">Ion transport</keyword>
<keyword evidence="4" id="KW-0410">Iron transport</keyword>
<evidence type="ECO:0000313" key="10">
    <source>
        <dbReference type="Proteomes" id="UP000586951"/>
    </source>
</evidence>
<organism evidence="9 10">
    <name type="scientific">Listeria booriae</name>
    <dbReference type="NCBI Taxonomy" id="1552123"/>
    <lineage>
        <taxon>Bacteria</taxon>
        <taxon>Bacillati</taxon>
        <taxon>Bacillota</taxon>
        <taxon>Bacilli</taxon>
        <taxon>Bacillales</taxon>
        <taxon>Listeriaceae</taxon>
        <taxon>Listeria</taxon>
    </lineage>
</organism>
<comment type="subcellular location">
    <subcellularLocation>
        <location evidence="1">Cell membrane</location>
        <topology evidence="1">Peripheral membrane protein</topology>
    </subcellularLocation>
</comment>
<name>A0A841ZZ35_9LIST</name>
<dbReference type="SMART" id="SM00382">
    <property type="entry name" value="AAA"/>
    <property type="match status" value="1"/>
</dbReference>
<dbReference type="AlphaFoldDB" id="A0A841ZZ35"/>
<dbReference type="RefSeq" id="WP_185417695.1">
    <property type="nucleotide sequence ID" value="NZ_JAARRU010000002.1"/>
</dbReference>
<dbReference type="SUPFAM" id="SSF52540">
    <property type="entry name" value="P-loop containing nucleoside triphosphate hydrolases"/>
    <property type="match status" value="1"/>
</dbReference>
<evidence type="ECO:0000259" key="8">
    <source>
        <dbReference type="SMART" id="SM00382"/>
    </source>
</evidence>
<keyword evidence="7" id="KW-0472">Membrane</keyword>
<evidence type="ECO:0000256" key="6">
    <source>
        <dbReference type="ARBA" id="ARBA00023065"/>
    </source>
</evidence>
<feature type="domain" description="AAA+ ATPase" evidence="8">
    <location>
        <begin position="35"/>
        <end position="262"/>
    </location>
</feature>
<dbReference type="CDD" id="cd00267">
    <property type="entry name" value="ABC_ATPase"/>
    <property type="match status" value="1"/>
</dbReference>
<dbReference type="Gene3D" id="3.40.50.300">
    <property type="entry name" value="P-loop containing nucleotide triphosphate hydrolases"/>
    <property type="match status" value="1"/>
</dbReference>
<protein>
    <submittedName>
        <fullName evidence="9">AAA family ATPase</fullName>
    </submittedName>
</protein>
<evidence type="ECO:0000256" key="5">
    <source>
        <dbReference type="ARBA" id="ARBA00023004"/>
    </source>
</evidence>
<sequence length="272" mass="30919">MQYVRCFELSNHEVRNPNIYPYNVLKGKSGEVLILDAVTILYGNNGSGKSTLLNLLATKLEMKGAETNKAWGTVDYYMKYVAESKVSYESAENGTGGDIAIPDNSRYLKSEDVLYEIKKIQQEAILREGYLYERGKLGMTKEAIASHNGSYLMKKQIEKRQFAQEKYSNGETAMQIYEDYILPDGLYLLDEPESSLSPENQLKLAEMINQAARLLGCQFVIATHSPFLLGSLAGTVYNLDLDGLRTCKWTELDNIKVFEQFFSAHRHEFEKR</sequence>
<dbReference type="GO" id="GO:0005886">
    <property type="term" value="C:plasma membrane"/>
    <property type="evidence" value="ECO:0007669"/>
    <property type="project" value="UniProtKB-SubCell"/>
</dbReference>
<dbReference type="InterPro" id="IPR003959">
    <property type="entry name" value="ATPase_AAA_core"/>
</dbReference>
<dbReference type="InterPro" id="IPR051535">
    <property type="entry name" value="Siderophore_ABC-ATPase"/>
</dbReference>
<evidence type="ECO:0000256" key="1">
    <source>
        <dbReference type="ARBA" id="ARBA00004202"/>
    </source>
</evidence>
<dbReference type="Pfam" id="PF13304">
    <property type="entry name" value="AAA_21"/>
    <property type="match status" value="1"/>
</dbReference>
<evidence type="ECO:0000313" key="9">
    <source>
        <dbReference type="EMBL" id="MBC1565520.1"/>
    </source>
</evidence>
<keyword evidence="2" id="KW-0813">Transport</keyword>
<dbReference type="GO" id="GO:0016887">
    <property type="term" value="F:ATP hydrolysis activity"/>
    <property type="evidence" value="ECO:0007669"/>
    <property type="project" value="InterPro"/>
</dbReference>
<evidence type="ECO:0000256" key="4">
    <source>
        <dbReference type="ARBA" id="ARBA00022496"/>
    </source>
</evidence>
<keyword evidence="5" id="KW-0408">Iron</keyword>
<dbReference type="Proteomes" id="UP000586951">
    <property type="component" value="Unassembled WGS sequence"/>
</dbReference>
<evidence type="ECO:0000256" key="2">
    <source>
        <dbReference type="ARBA" id="ARBA00022448"/>
    </source>
</evidence>
<dbReference type="GO" id="GO:0006826">
    <property type="term" value="P:iron ion transport"/>
    <property type="evidence" value="ECO:0007669"/>
    <property type="project" value="UniProtKB-KW"/>
</dbReference>
<gene>
    <name evidence="9" type="ORF">HB907_08890</name>
</gene>
<dbReference type="PANTHER" id="PTHR42771:SF2">
    <property type="entry name" value="IRON(3+)-HYDROXAMATE IMPORT ATP-BINDING PROTEIN FHUC"/>
    <property type="match status" value="1"/>
</dbReference>
<reference evidence="9 10" key="1">
    <citation type="submission" date="2020-03" db="EMBL/GenBank/DDBJ databases">
        <title>Soil Listeria distribution.</title>
        <authorList>
            <person name="Liao J."/>
            <person name="Wiedmann M."/>
        </authorList>
    </citation>
    <scope>NUCLEOTIDE SEQUENCE [LARGE SCALE GENOMIC DNA]</scope>
    <source>
        <strain evidence="9 10">FSL L7-1427</strain>
    </source>
</reference>
<dbReference type="PANTHER" id="PTHR42771">
    <property type="entry name" value="IRON(3+)-HYDROXAMATE IMPORT ATP-BINDING PROTEIN FHUC"/>
    <property type="match status" value="1"/>
</dbReference>
<accession>A0A841ZZ35</accession>
<dbReference type="EMBL" id="JAARRU010000002">
    <property type="protein sequence ID" value="MBC1565520.1"/>
    <property type="molecule type" value="Genomic_DNA"/>
</dbReference>